<organism evidence="17 18">
    <name type="scientific">Arcanobacterium bovis</name>
    <dbReference type="NCBI Taxonomy" id="2529275"/>
    <lineage>
        <taxon>Bacteria</taxon>
        <taxon>Bacillati</taxon>
        <taxon>Actinomycetota</taxon>
        <taxon>Actinomycetes</taxon>
        <taxon>Actinomycetales</taxon>
        <taxon>Actinomycetaceae</taxon>
        <taxon>Arcanobacterium</taxon>
    </lineage>
</organism>
<feature type="transmembrane region" description="Helical" evidence="15">
    <location>
        <begin position="490"/>
        <end position="509"/>
    </location>
</feature>
<dbReference type="NCBIfam" id="NF033480">
    <property type="entry name" value="bifunc_MprF"/>
    <property type="match status" value="1"/>
</dbReference>
<dbReference type="RefSeq" id="WP_131279927.1">
    <property type="nucleotide sequence ID" value="NZ_JBHSLR010000009.1"/>
</dbReference>
<feature type="region of interest" description="Disordered" evidence="14">
    <location>
        <begin position="870"/>
        <end position="907"/>
    </location>
</feature>
<dbReference type="PANTHER" id="PTHR34697">
    <property type="entry name" value="PHOSPHATIDYLGLYCEROL LYSYLTRANSFERASE"/>
    <property type="match status" value="1"/>
</dbReference>
<protein>
    <recommendedName>
        <fullName evidence="4">Phosphatidylglycerol lysyltransferase</fullName>
        <ecNumber evidence="3">2.3.2.3</ecNumber>
    </recommendedName>
    <alternativeName>
        <fullName evidence="12">Lysylphosphatidylglycerol synthase</fullName>
    </alternativeName>
</protein>
<evidence type="ECO:0000256" key="5">
    <source>
        <dbReference type="ARBA" id="ARBA00022475"/>
    </source>
</evidence>
<keyword evidence="8 15" id="KW-1133">Transmembrane helix</keyword>
<feature type="transmembrane region" description="Helical" evidence="15">
    <location>
        <begin position="286"/>
        <end position="308"/>
    </location>
</feature>
<comment type="catalytic activity">
    <reaction evidence="13">
        <text>L-lysyl-tRNA(Lys) + a 1,2-diacyl-sn-glycero-3-phospho-(1'-sn-glycerol) = a 1,2-diacyl-sn-glycero-3-phospho-1'-(3'-O-L-lysyl)-sn-glycerol + tRNA(Lys)</text>
        <dbReference type="Rhea" id="RHEA:10668"/>
        <dbReference type="Rhea" id="RHEA-COMP:9696"/>
        <dbReference type="Rhea" id="RHEA-COMP:9697"/>
        <dbReference type="ChEBI" id="CHEBI:64716"/>
        <dbReference type="ChEBI" id="CHEBI:75792"/>
        <dbReference type="ChEBI" id="CHEBI:78442"/>
        <dbReference type="ChEBI" id="CHEBI:78529"/>
        <dbReference type="EC" id="2.3.2.3"/>
    </reaction>
</comment>
<evidence type="ECO:0000256" key="6">
    <source>
        <dbReference type="ARBA" id="ARBA00022679"/>
    </source>
</evidence>
<dbReference type="OrthoDB" id="9801152at2"/>
<feature type="transmembrane region" description="Helical" evidence="15">
    <location>
        <begin position="171"/>
        <end position="193"/>
    </location>
</feature>
<proteinExistence type="inferred from homology"/>
<dbReference type="InterPro" id="IPR024320">
    <property type="entry name" value="LPG_synthase_C"/>
</dbReference>
<keyword evidence="10 15" id="KW-0472">Membrane</keyword>
<dbReference type="Pfam" id="PF03706">
    <property type="entry name" value="LPG_synthase_TM"/>
    <property type="match status" value="1"/>
</dbReference>
<evidence type="ECO:0000256" key="7">
    <source>
        <dbReference type="ARBA" id="ARBA00022692"/>
    </source>
</evidence>
<dbReference type="GO" id="GO:0055091">
    <property type="term" value="P:phospholipid homeostasis"/>
    <property type="evidence" value="ECO:0007669"/>
    <property type="project" value="TreeGrafter"/>
</dbReference>
<dbReference type="Proteomes" id="UP000293036">
    <property type="component" value="Unassembled WGS sequence"/>
</dbReference>
<evidence type="ECO:0000256" key="1">
    <source>
        <dbReference type="ARBA" id="ARBA00004651"/>
    </source>
</evidence>
<dbReference type="PANTHER" id="PTHR34697:SF2">
    <property type="entry name" value="PHOSPHATIDYLGLYCEROL LYSYLTRANSFERASE"/>
    <property type="match status" value="1"/>
</dbReference>
<sequence length="907" mass="101850">MEDSRNTVSTFGKVKDFAQTHKVALTRIFYVVMTVAVVLVAKRELSSISGEEMRELFAEQRPSVIVGIILLGVLAFTATGIYDFFGVKHFGIDVPRRQALRIGWIAQAFNNFAGLGGLTGGTLRTKHYTTNGIEGRTALNITLAVWAANLLGLFAIILVTAPIAYQWEGTFMLVPLLGCLYLPFYFFGQHINIGKVRLGETFLARQNYKQKFEMLVASVADWLAAAVFFWLCIRLFAPDAGLGFTLFVYSTATIIGLASMLPAGIGSFDLTVISLFTTANVDTTKLLLGVVLFRIAYYVVPWLLALLLSVNEFADARRSLRTEYRKGGFVNTVIWIGTALCGVVLFISTMTPDNLLRSWKIAQIIPDSIRGASSLTTLLIGIALIVLSFGLRARIRRIYWAALILLIAGAIGSLVKGLDYEEASLLLTFAVMLYLDRNNYDAEPIKPTPIKLVLSAIAIIGIPFLVIELRHHVFHSRSLYLRIINPSHPLMQFAFYAVLVLGIVFILMFSRSKKLSFEAPNEEDVNRFHDFLLHHPGNSYSYLFALGDKQVFYTADESVALLYRPHKGTLLVLGDPIGETDRFDEALDEFLEFAHMHDMNVAFYEISGKFLENLVEQGLRFVKIGEDASLELDTYSNIGNSGKVFRRMRNRMSQNGTEFEMLYPPYDEETFAELRRVSDSWLGSREEMAFSLGFFDEAYLSSGPIAVVRSEDRIEGFANVVFLNDDAVTFDLMRFRPDSPGGTMDGIMVSLIEWAKEKGFKEINLGMAPLSNVGRKIHSHGAEKLMRYVHDFGSRVYNFHGLRAYKEKFKPRWDSRYLVYSSNRSLPSALLALLEVINRPAKYVESHETQCCREYVAELRTPQTVSFQMDEATEHKAQNGSATPNPKGSNRPKNAPKQRENADARKS</sequence>
<evidence type="ECO:0000313" key="18">
    <source>
        <dbReference type="Proteomes" id="UP000293036"/>
    </source>
</evidence>
<feature type="transmembrane region" description="Helical" evidence="15">
    <location>
        <begin position="62"/>
        <end position="82"/>
    </location>
</feature>
<evidence type="ECO:0000256" key="15">
    <source>
        <dbReference type="SAM" id="Phobius"/>
    </source>
</evidence>
<keyword evidence="11" id="KW-0046">Antibiotic resistance</keyword>
<keyword evidence="5" id="KW-1003">Cell membrane</keyword>
<evidence type="ECO:0000256" key="11">
    <source>
        <dbReference type="ARBA" id="ARBA00023251"/>
    </source>
</evidence>
<feature type="transmembrane region" description="Helical" evidence="15">
    <location>
        <begin position="214"/>
        <end position="237"/>
    </location>
</feature>
<dbReference type="GO" id="GO:0006629">
    <property type="term" value="P:lipid metabolic process"/>
    <property type="evidence" value="ECO:0007669"/>
    <property type="project" value="UniProtKB-KW"/>
</dbReference>
<feature type="transmembrane region" description="Helical" evidence="15">
    <location>
        <begin position="143"/>
        <end position="165"/>
    </location>
</feature>
<accession>A0A4Q9V2R1</accession>
<dbReference type="InterPro" id="IPR051211">
    <property type="entry name" value="PG_lysyltransferase"/>
</dbReference>
<dbReference type="GO" id="GO:0050071">
    <property type="term" value="F:phosphatidylglycerol lysyltransferase activity"/>
    <property type="evidence" value="ECO:0007669"/>
    <property type="project" value="UniProtKB-EC"/>
</dbReference>
<dbReference type="GO" id="GO:0046677">
    <property type="term" value="P:response to antibiotic"/>
    <property type="evidence" value="ECO:0007669"/>
    <property type="project" value="UniProtKB-KW"/>
</dbReference>
<evidence type="ECO:0000256" key="2">
    <source>
        <dbReference type="ARBA" id="ARBA00008627"/>
    </source>
</evidence>
<comment type="similarity">
    <text evidence="2">Belongs to the LPG synthase family.</text>
</comment>
<feature type="domain" description="Phosphatidylglycerol lysyltransferase C-terminal" evidence="16">
    <location>
        <begin position="533"/>
        <end position="820"/>
    </location>
</feature>
<gene>
    <name evidence="17" type="primary">mprF</name>
    <name evidence="17" type="ORF">EZJ44_02860</name>
</gene>
<evidence type="ECO:0000259" key="16">
    <source>
        <dbReference type="Pfam" id="PF09924"/>
    </source>
</evidence>
<feature type="transmembrane region" description="Helical" evidence="15">
    <location>
        <begin position="24"/>
        <end position="41"/>
    </location>
</feature>
<evidence type="ECO:0000256" key="9">
    <source>
        <dbReference type="ARBA" id="ARBA00023098"/>
    </source>
</evidence>
<feature type="transmembrane region" description="Helical" evidence="15">
    <location>
        <begin position="371"/>
        <end position="391"/>
    </location>
</feature>
<feature type="compositionally biased region" description="Basic and acidic residues" evidence="14">
    <location>
        <begin position="897"/>
        <end position="907"/>
    </location>
</feature>
<evidence type="ECO:0000256" key="3">
    <source>
        <dbReference type="ARBA" id="ARBA00012014"/>
    </source>
</evidence>
<evidence type="ECO:0000256" key="13">
    <source>
        <dbReference type="ARBA" id="ARBA00047540"/>
    </source>
</evidence>
<evidence type="ECO:0000256" key="4">
    <source>
        <dbReference type="ARBA" id="ARBA00021546"/>
    </source>
</evidence>
<feature type="compositionally biased region" description="Polar residues" evidence="14">
    <location>
        <begin position="878"/>
        <end position="892"/>
    </location>
</feature>
<feature type="transmembrane region" description="Helical" evidence="15">
    <location>
        <begin position="329"/>
        <end position="351"/>
    </location>
</feature>
<dbReference type="InterPro" id="IPR022791">
    <property type="entry name" value="L-PG_synthase/AglD"/>
</dbReference>
<comment type="subcellular location">
    <subcellularLocation>
        <location evidence="1">Cell membrane</location>
        <topology evidence="1">Multi-pass membrane protein</topology>
    </subcellularLocation>
</comment>
<comment type="caution">
    <text evidence="17">The sequence shown here is derived from an EMBL/GenBank/DDBJ whole genome shotgun (WGS) entry which is preliminary data.</text>
</comment>
<keyword evidence="9" id="KW-0443">Lipid metabolism</keyword>
<reference evidence="17 18" key="1">
    <citation type="submission" date="2019-02" db="EMBL/GenBank/DDBJ databases">
        <title>Arcanobacterium bovis sp. nov., isolated from the milk of a cow with mastitis.</title>
        <authorList>
            <person name="Sammra O."/>
            <person name="Foster G."/>
            <person name="Hassan A."/>
            <person name="Alssahen M."/>
            <person name="Laemmler C."/>
            <person name="Borowiak M."/>
            <person name="Malorny B."/>
            <person name="Abdulmawjood A."/>
        </authorList>
    </citation>
    <scope>NUCLEOTIDE SEQUENCE [LARGE SCALE GENOMIC DNA]</scope>
    <source>
        <strain evidence="17 18">C605018/01/1</strain>
    </source>
</reference>
<keyword evidence="7 15" id="KW-0812">Transmembrane</keyword>
<evidence type="ECO:0000256" key="12">
    <source>
        <dbReference type="ARBA" id="ARBA00031899"/>
    </source>
</evidence>
<keyword evidence="18" id="KW-1185">Reference proteome</keyword>
<dbReference type="SUPFAM" id="SSF55729">
    <property type="entry name" value="Acyl-CoA N-acyltransferases (Nat)"/>
    <property type="match status" value="1"/>
</dbReference>
<evidence type="ECO:0000256" key="14">
    <source>
        <dbReference type="SAM" id="MobiDB-lite"/>
    </source>
</evidence>
<feature type="transmembrane region" description="Helical" evidence="15">
    <location>
        <begin position="102"/>
        <end position="123"/>
    </location>
</feature>
<feature type="transmembrane region" description="Helical" evidence="15">
    <location>
        <begin position="452"/>
        <end position="470"/>
    </location>
</feature>
<dbReference type="InterPro" id="IPR016181">
    <property type="entry name" value="Acyl_CoA_acyltransferase"/>
</dbReference>
<dbReference type="GO" id="GO:0005886">
    <property type="term" value="C:plasma membrane"/>
    <property type="evidence" value="ECO:0007669"/>
    <property type="project" value="UniProtKB-SubCell"/>
</dbReference>
<dbReference type="EMBL" id="SJDT01000002">
    <property type="protein sequence ID" value="TBW22857.1"/>
    <property type="molecule type" value="Genomic_DNA"/>
</dbReference>
<dbReference type="AlphaFoldDB" id="A0A4Q9V2R1"/>
<name>A0A4Q9V2R1_9ACTO</name>
<evidence type="ECO:0000256" key="10">
    <source>
        <dbReference type="ARBA" id="ARBA00023136"/>
    </source>
</evidence>
<evidence type="ECO:0000313" key="17">
    <source>
        <dbReference type="EMBL" id="TBW22857.1"/>
    </source>
</evidence>
<feature type="transmembrane region" description="Helical" evidence="15">
    <location>
        <begin position="398"/>
        <end position="417"/>
    </location>
</feature>
<dbReference type="Pfam" id="PF09924">
    <property type="entry name" value="LPG_synthase_C"/>
    <property type="match status" value="1"/>
</dbReference>
<dbReference type="EC" id="2.3.2.3" evidence="3"/>
<evidence type="ECO:0000256" key="8">
    <source>
        <dbReference type="ARBA" id="ARBA00022989"/>
    </source>
</evidence>
<keyword evidence="6" id="KW-0808">Transferase</keyword>